<reference evidence="3 4" key="1">
    <citation type="journal article" date="2024" name="Nat. Commun.">
        <title>Phylogenomics reveals the evolutionary origins of lichenization in chlorophyte algae.</title>
        <authorList>
            <person name="Puginier C."/>
            <person name="Libourel C."/>
            <person name="Otte J."/>
            <person name="Skaloud P."/>
            <person name="Haon M."/>
            <person name="Grisel S."/>
            <person name="Petersen M."/>
            <person name="Berrin J.G."/>
            <person name="Delaux P.M."/>
            <person name="Dal Grande F."/>
            <person name="Keller J."/>
        </authorList>
    </citation>
    <scope>NUCLEOTIDE SEQUENCE [LARGE SCALE GENOMIC DNA]</scope>
    <source>
        <strain evidence="3 4">SAG 2145</strain>
    </source>
</reference>
<evidence type="ECO:0000256" key="2">
    <source>
        <dbReference type="SAM" id="MobiDB-lite"/>
    </source>
</evidence>
<comment type="caution">
    <text evidence="3">The sequence shown here is derived from an EMBL/GenBank/DDBJ whole genome shotgun (WGS) entry which is preliminary data.</text>
</comment>
<feature type="coiled-coil region" evidence="1">
    <location>
        <begin position="143"/>
        <end position="234"/>
    </location>
</feature>
<dbReference type="Proteomes" id="UP001438707">
    <property type="component" value="Unassembled WGS sequence"/>
</dbReference>
<feature type="compositionally biased region" description="Low complexity" evidence="2">
    <location>
        <begin position="60"/>
        <end position="77"/>
    </location>
</feature>
<feature type="region of interest" description="Disordered" evidence="2">
    <location>
        <begin position="446"/>
        <end position="517"/>
    </location>
</feature>
<feature type="region of interest" description="Disordered" evidence="2">
    <location>
        <begin position="711"/>
        <end position="756"/>
    </location>
</feature>
<feature type="region of interest" description="Disordered" evidence="2">
    <location>
        <begin position="242"/>
        <end position="324"/>
    </location>
</feature>
<proteinExistence type="predicted"/>
<feature type="compositionally biased region" description="Polar residues" evidence="2">
    <location>
        <begin position="251"/>
        <end position="269"/>
    </location>
</feature>
<feature type="compositionally biased region" description="Polar residues" evidence="2">
    <location>
        <begin position="25"/>
        <end position="38"/>
    </location>
</feature>
<feature type="compositionally biased region" description="Low complexity" evidence="2">
    <location>
        <begin position="85"/>
        <end position="106"/>
    </location>
</feature>
<evidence type="ECO:0000313" key="4">
    <source>
        <dbReference type="Proteomes" id="UP001438707"/>
    </source>
</evidence>
<evidence type="ECO:0000256" key="1">
    <source>
        <dbReference type="SAM" id="Coils"/>
    </source>
</evidence>
<evidence type="ECO:0000313" key="3">
    <source>
        <dbReference type="EMBL" id="KAK9835724.1"/>
    </source>
</evidence>
<feature type="region of interest" description="Disordered" evidence="2">
    <location>
        <begin position="25"/>
        <end position="131"/>
    </location>
</feature>
<feature type="compositionally biased region" description="Low complexity" evidence="2">
    <location>
        <begin position="479"/>
        <end position="494"/>
    </location>
</feature>
<feature type="region of interest" description="Disordered" evidence="2">
    <location>
        <begin position="789"/>
        <end position="826"/>
    </location>
</feature>
<feature type="compositionally biased region" description="Low complexity" evidence="2">
    <location>
        <begin position="719"/>
        <end position="746"/>
    </location>
</feature>
<name>A0AAW1RPK1_9CHLO</name>
<dbReference type="AlphaFoldDB" id="A0AAW1RPK1"/>
<organism evidence="3 4">
    <name type="scientific">Apatococcus lobatus</name>
    <dbReference type="NCBI Taxonomy" id="904363"/>
    <lineage>
        <taxon>Eukaryota</taxon>
        <taxon>Viridiplantae</taxon>
        <taxon>Chlorophyta</taxon>
        <taxon>core chlorophytes</taxon>
        <taxon>Trebouxiophyceae</taxon>
        <taxon>Chlorellales</taxon>
        <taxon>Chlorellaceae</taxon>
        <taxon>Apatococcus</taxon>
    </lineage>
</organism>
<keyword evidence="4" id="KW-1185">Reference proteome</keyword>
<keyword evidence="1" id="KW-0175">Coiled coil</keyword>
<gene>
    <name evidence="3" type="ORF">WJX74_006753</name>
</gene>
<dbReference type="EMBL" id="JALJOS010000008">
    <property type="protein sequence ID" value="KAK9835724.1"/>
    <property type="molecule type" value="Genomic_DNA"/>
</dbReference>
<accession>A0AAW1RPK1</accession>
<sequence length="1056" mass="110139">MADPNDEEDLAFLLSAIDDRVEQYYQYSRTAQQSTQESPPGGDPSNAVSTQANSGPTPGPGAQQQPQEPQAQPISQAGLGQGQVPGQARPLQGQQQAGPQQTSQGGRSAGPPHPSTSMQAQHAELQTKVRMQEEQMRMMHVNIAQVETERKGLVDRLQELGQQQRGLGAHSVQQLREQLTEATQQLRFKEQEAEDTQRRAADLGERLQSLQAANAELQKQARKGDEERAQMVAELAAAARVSEDRMAAGPTASQPNSVRPSSSGAQQGSKRGFAAAMGSNPPAGQPPPSKRSSGGSRAELKGPVAANGPPIRQSTGSMAPHGRTAGQVEVGDAVPAAPPGMQPSSALARAEPTHGDVLCCLWTNCPTHLSTLLSLQAAGPAMADEPLAAAEGKLGMGIRHVLQSLGCQAPSAPTQLLQSLLTFLSAAHSCGPSHWAIPTPPYSTLGSRVHPSQFPQKPHQQPDPAARPSSHRLVSHPRLLLQPAPGGLKPGKAGRVQPGKKGAAHNRGKKGGDDWSQADLRPSLKAVLRMLEVLLTDATACRAALWQFAQKAEDESDSAQAGATGQKHPCSLEGRLLKRVQIQPEGAQPGAAVAVLQAPHPIALPVRSEGPLGDKLTAALLDLALEASNCNYSELVTRLLPALGALASTCSDNASPKTLAGLFTTGTLEKAGATAEGLQGRAAWLQLLQQLLQVPHLQDVLLAGIAPWKSEGPNGVTESSGSHGSGSHPAAAGKAPSSSGVPGPGASKDDDEAGEGDTARYCRWKGARSILLQLLQSIYPVDGSSLGSYSSSAPKHQLQPPGRPRLKLPPPPHPATQSGAEVGASPRDQQVELEQVCQGLGAIRMALAIPALMLAAGSVGLLTVLLKPGGDCAGLAWRLLKLASTLTLHPAGGLRAAFQVTPIQEVWPLPKANVSVDRLGTPGSRAGGVTVHKGCLGQASLGSGHGHSWQMRLVVVQETLALLRALLIHSTLGAEAMASLGGSMAGIQEVLTTSGRLMHWPQPKPAQLQAYPPLPIAGWADALGSSSQTRMTTANAGAVVQLAKGLRRRLLLYLNS</sequence>
<protein>
    <submittedName>
        <fullName evidence="3">Uncharacterized protein</fullName>
    </submittedName>
</protein>
<feature type="compositionally biased region" description="Pro residues" evidence="2">
    <location>
        <begin position="801"/>
        <end position="814"/>
    </location>
</feature>